<dbReference type="PROSITE" id="PS51257">
    <property type="entry name" value="PROKAR_LIPOPROTEIN"/>
    <property type="match status" value="1"/>
</dbReference>
<dbReference type="RefSeq" id="WP_014750479.1">
    <property type="nucleotide sequence ID" value="NC_017964.1"/>
</dbReference>
<keyword evidence="2" id="KW-0472">Membrane</keyword>
<dbReference type="HOGENOM" id="CLU_2581861_0_0_4"/>
<evidence type="ECO:0008006" key="5">
    <source>
        <dbReference type="Google" id="ProtNLM"/>
    </source>
</evidence>
<reference evidence="3 4" key="1">
    <citation type="journal article" date="2011" name="J. Bacteriol.">
        <title>Whole-genome shotgun sequencing of the sulfur-oxidizing chemoautotroph Tetrathiobacter kashmirensis.</title>
        <authorList>
            <person name="Ghosh W."/>
            <person name="George A."/>
            <person name="Agarwal A."/>
            <person name="Raj P."/>
            <person name="Alam M."/>
            <person name="Pyne P."/>
            <person name="Das Gupta S.K."/>
        </authorList>
    </citation>
    <scope>NUCLEOTIDE SEQUENCE [LARGE SCALE GENOMIC DNA]</scope>
    <source>
        <strain evidence="3 4">WT001</strain>
    </source>
</reference>
<evidence type="ECO:0000256" key="1">
    <source>
        <dbReference type="SAM" id="MobiDB-lite"/>
    </source>
</evidence>
<keyword evidence="2" id="KW-0812">Transmembrane</keyword>
<dbReference type="STRING" id="1036672.TKWG_10700"/>
<dbReference type="Pfam" id="PF05751">
    <property type="entry name" value="FixH"/>
    <property type="match status" value="1"/>
</dbReference>
<dbReference type="EMBL" id="CP003555">
    <property type="protein sequence ID" value="AFK62388.1"/>
    <property type="molecule type" value="Genomic_DNA"/>
</dbReference>
<organism evidence="3 4">
    <name type="scientific">Advenella kashmirensis (strain DSM 17095 / LMG 22695 / WT001)</name>
    <name type="common">Tetrathiobacter kashmirensis</name>
    <dbReference type="NCBI Taxonomy" id="1036672"/>
    <lineage>
        <taxon>Bacteria</taxon>
        <taxon>Pseudomonadati</taxon>
        <taxon>Pseudomonadota</taxon>
        <taxon>Betaproteobacteria</taxon>
        <taxon>Burkholderiales</taxon>
        <taxon>Alcaligenaceae</taxon>
    </lineage>
</organism>
<dbReference type="Proteomes" id="UP000005267">
    <property type="component" value="Chromosome"/>
</dbReference>
<protein>
    <recommendedName>
        <fullName evidence="5">Nitrogen fixation protein FixH</fullName>
    </recommendedName>
</protein>
<feature type="region of interest" description="Disordered" evidence="1">
    <location>
        <begin position="60"/>
        <end position="80"/>
    </location>
</feature>
<dbReference type="OrthoDB" id="5295180at2"/>
<evidence type="ECO:0000313" key="3">
    <source>
        <dbReference type="EMBL" id="AFK62388.1"/>
    </source>
</evidence>
<keyword evidence="4" id="KW-1185">Reference proteome</keyword>
<reference evidence="4" key="2">
    <citation type="journal article" date="2013" name="PLoS ONE">
        <title>Genome implosion elicits host-confinement in Alcaligenaceae: evidence from the comparative genomics of Tetrathiobacter kashmirensis, a pathogen in the making.</title>
        <authorList>
            <person name="Ghosh W."/>
            <person name="Alam M."/>
            <person name="Roy C."/>
            <person name="Pyne P."/>
            <person name="George A."/>
            <person name="Chakraborty R."/>
            <person name="Majumder S."/>
            <person name="Agarwal A."/>
            <person name="Chakraborty S."/>
            <person name="Majumdar S."/>
            <person name="Gupta S.K."/>
        </authorList>
    </citation>
    <scope>NUCLEOTIDE SEQUENCE [LARGE SCALE GENOMIC DNA]</scope>
    <source>
        <strain evidence="4">WT001</strain>
    </source>
</reference>
<feature type="transmembrane region" description="Helical" evidence="2">
    <location>
        <begin position="16"/>
        <end position="39"/>
    </location>
</feature>
<evidence type="ECO:0000256" key="2">
    <source>
        <dbReference type="SAM" id="Phobius"/>
    </source>
</evidence>
<proteinExistence type="predicted"/>
<name>I3UBK0_ADVKW</name>
<gene>
    <name evidence="3" type="ordered locus">TKWG_10700</name>
</gene>
<keyword evidence="2" id="KW-1133">Transmembrane helix</keyword>
<dbReference type="InterPro" id="IPR008620">
    <property type="entry name" value="FixH"/>
</dbReference>
<evidence type="ECO:0000313" key="4">
    <source>
        <dbReference type="Proteomes" id="UP000005267"/>
    </source>
</evidence>
<dbReference type="KEGG" id="aka:TKWG_10700"/>
<sequence length="80" mass="9083">MQLQERDNGPWYREPWPWLLMAGPFVAIVGCVITIVLAFQNNPDRDVRLDARKQGLVVTREGTGPLVPHAPPIHTNVKRE</sequence>
<dbReference type="AlphaFoldDB" id="I3UBK0"/>
<accession>I3UBK0</accession>